<keyword evidence="1" id="KW-0472">Membrane</keyword>
<dbReference type="EMBL" id="JAUTWS010000023">
    <property type="protein sequence ID" value="MDO9711025.1"/>
    <property type="molecule type" value="Genomic_DNA"/>
</dbReference>
<evidence type="ECO:0000256" key="1">
    <source>
        <dbReference type="SAM" id="Phobius"/>
    </source>
</evidence>
<feature type="transmembrane region" description="Helical" evidence="1">
    <location>
        <begin position="33"/>
        <end position="61"/>
    </location>
</feature>
<accession>A0ABT9E4B7</accession>
<organism evidence="2 3">
    <name type="scientific">Paracraurococcus lichenis</name>
    <dbReference type="NCBI Taxonomy" id="3064888"/>
    <lineage>
        <taxon>Bacteria</taxon>
        <taxon>Pseudomonadati</taxon>
        <taxon>Pseudomonadota</taxon>
        <taxon>Alphaproteobacteria</taxon>
        <taxon>Acetobacterales</taxon>
        <taxon>Roseomonadaceae</taxon>
        <taxon>Paracraurococcus</taxon>
    </lineage>
</organism>
<proteinExistence type="predicted"/>
<keyword evidence="1" id="KW-0812">Transmembrane</keyword>
<comment type="caution">
    <text evidence="2">The sequence shown here is derived from an EMBL/GenBank/DDBJ whole genome shotgun (WGS) entry which is preliminary data.</text>
</comment>
<keyword evidence="3" id="KW-1185">Reference proteome</keyword>
<gene>
    <name evidence="2" type="ORF">Q7A36_21920</name>
</gene>
<reference evidence="2 3" key="1">
    <citation type="submission" date="2023-08" db="EMBL/GenBank/DDBJ databases">
        <title>The draft genome sequence of Paracraurococcus sp. LOR1-02.</title>
        <authorList>
            <person name="Kingkaew E."/>
            <person name="Tanasupawat S."/>
        </authorList>
    </citation>
    <scope>NUCLEOTIDE SEQUENCE [LARGE SCALE GENOMIC DNA]</scope>
    <source>
        <strain evidence="2 3">LOR1-02</strain>
    </source>
</reference>
<sequence length="81" mass="8741">MARVLGFALLLFALGLAAYASWSAWDAAGEVEIGFHGVVAMLLGAVFTLLLAGGLVALMLFSRRRGYDDEAAEGMRRHQRD</sequence>
<protein>
    <submittedName>
        <fullName evidence="2">Uncharacterized protein</fullName>
    </submittedName>
</protein>
<name>A0ABT9E4B7_9PROT</name>
<evidence type="ECO:0000313" key="2">
    <source>
        <dbReference type="EMBL" id="MDO9711025.1"/>
    </source>
</evidence>
<dbReference type="RefSeq" id="WP_305105883.1">
    <property type="nucleotide sequence ID" value="NZ_JAUTWS010000023.1"/>
</dbReference>
<evidence type="ECO:0000313" key="3">
    <source>
        <dbReference type="Proteomes" id="UP001243009"/>
    </source>
</evidence>
<dbReference type="Proteomes" id="UP001243009">
    <property type="component" value="Unassembled WGS sequence"/>
</dbReference>
<keyword evidence="1" id="KW-1133">Transmembrane helix</keyword>